<reference evidence="2" key="2">
    <citation type="submission" date="2014-06" db="EMBL/GenBank/DDBJ databases">
        <authorList>
            <person name="Hu T."/>
            <person name="Eisen M.B."/>
            <person name="Thornton K.R."/>
            <person name="Andolfatto P."/>
        </authorList>
    </citation>
    <scope>NUCLEOTIDE SEQUENCE</scope>
    <source>
        <strain evidence="2">W501</strain>
    </source>
</reference>
<feature type="compositionally biased region" description="Polar residues" evidence="1">
    <location>
        <begin position="118"/>
        <end position="128"/>
    </location>
</feature>
<feature type="region of interest" description="Disordered" evidence="1">
    <location>
        <begin position="183"/>
        <end position="219"/>
    </location>
</feature>
<reference evidence="2" key="1">
    <citation type="journal article" date="2013" name="Genome Res.">
        <title>A second-generation assembly of the Drosophila simulans genome provides new insights into patterns of lineage-specific divergence.</title>
        <authorList>
            <person name="Hu T.T."/>
            <person name="Eisen M.B."/>
            <person name="Thornton K.R."/>
            <person name="Andolfatto P."/>
        </authorList>
    </citation>
    <scope>NUCLEOTIDE SEQUENCE [LARGE SCALE GENOMIC DNA]</scope>
    <source>
        <strain evidence="2">W501</strain>
    </source>
</reference>
<accession>A0A0J9TDT2</accession>
<organism evidence="2">
    <name type="scientific">Drosophila simulans</name>
    <name type="common">Fruit fly</name>
    <dbReference type="NCBI Taxonomy" id="7240"/>
    <lineage>
        <taxon>Eukaryota</taxon>
        <taxon>Metazoa</taxon>
        <taxon>Ecdysozoa</taxon>
        <taxon>Arthropoda</taxon>
        <taxon>Hexapoda</taxon>
        <taxon>Insecta</taxon>
        <taxon>Pterygota</taxon>
        <taxon>Neoptera</taxon>
        <taxon>Endopterygota</taxon>
        <taxon>Diptera</taxon>
        <taxon>Brachycera</taxon>
        <taxon>Muscomorpha</taxon>
        <taxon>Ephydroidea</taxon>
        <taxon>Drosophilidae</taxon>
        <taxon>Drosophila</taxon>
        <taxon>Sophophora</taxon>
    </lineage>
</organism>
<dbReference type="Bgee" id="FBgn0194237">
    <property type="expression patterns" value="Expressed in male reproductive system and 2 other cell types or tissues"/>
</dbReference>
<dbReference type="EMBL" id="CM002910">
    <property type="protein sequence ID" value="KMY87640.1"/>
    <property type="molecule type" value="Genomic_DNA"/>
</dbReference>
<evidence type="ECO:0000256" key="1">
    <source>
        <dbReference type="SAM" id="MobiDB-lite"/>
    </source>
</evidence>
<dbReference type="AlphaFoldDB" id="A0A0J9TDT2"/>
<gene>
    <name evidence="2" type="primary">Dsim\GD22843</name>
    <name evidence="2" type="ORF">Dsimw501_GD22843</name>
</gene>
<dbReference type="KEGG" id="dsi:Dsimw501_GD22843"/>
<feature type="compositionally biased region" description="Gly residues" evidence="1">
    <location>
        <begin position="207"/>
        <end position="216"/>
    </location>
</feature>
<protein>
    <submittedName>
        <fullName evidence="2">Uncharacterized protein</fullName>
    </submittedName>
</protein>
<feature type="compositionally biased region" description="Basic and acidic residues" evidence="1">
    <location>
        <begin position="129"/>
        <end position="140"/>
    </location>
</feature>
<proteinExistence type="predicted"/>
<feature type="region of interest" description="Disordered" evidence="1">
    <location>
        <begin position="78"/>
        <end position="102"/>
    </location>
</feature>
<name>A0A0J9TDT2_DROSI</name>
<evidence type="ECO:0000313" key="2">
    <source>
        <dbReference type="EMBL" id="KMY87640.1"/>
    </source>
</evidence>
<feature type="region of interest" description="Disordered" evidence="1">
    <location>
        <begin position="118"/>
        <end position="140"/>
    </location>
</feature>
<sequence>MPARSNFQGGQPIRKRRMTIGGADSFSVHLEEKIKKGKFFENIGKEFGKVQLRRPPNNQMFEESDARDWNDGNFRGQFDLGRKIPSPPTAPPPPPAPFNLDWGSSFGRSVFQGFLNQPNELMPNQSFQHENRSPNDLRNMEFRRYEVPQPRMDMERSMNEPRFGNNNPRMNVERDMSFELDFLDPQSQNNNDSSNFERQELSHDGNNHGGGGGGGEPIQRGPQVFDTVFFIGDFKMPYVSYETSLWRERSYAVRHFKRSPDFIIREKFSKQLPIVQHIYNDMMDISDLSDDSNGRLTVFSSSRFRNKLCLEWTKIYRARDYRSWEGWWRDFRNIDVDIKEQLKNFDCFNVKYNFMMPKGASAASDLVNRALSALQKNRNNYLGNMKVMYTIMDHNFLGNLSLETTAKLQDAIRSVPNHLWVFKLRSMIYMWYNYSQVIKTNNTGDGMYQAVLKQWKSPVIHWLAKQAFMELKSISKLEFPQFSEIFGRASGGGNGKE</sequence>
<dbReference type="OrthoDB" id="7854954at2759"/>
<feature type="compositionally biased region" description="Pro residues" evidence="1">
    <location>
        <begin position="85"/>
        <end position="97"/>
    </location>
</feature>
<reference evidence="2" key="3">
    <citation type="submission" date="2015-04" db="EMBL/GenBank/DDBJ databases">
        <authorList>
            <consortium name="FlyBase"/>
        </authorList>
    </citation>
    <scope>NUCLEOTIDE SEQUENCE</scope>
    <source>
        <strain evidence="2">W501</strain>
    </source>
</reference>
<dbReference type="Proteomes" id="UP000035880">
    <property type="component" value="Chromosome 2L"/>
</dbReference>
<feature type="compositionally biased region" description="Basic and acidic residues" evidence="1">
    <location>
        <begin position="195"/>
        <end position="206"/>
    </location>
</feature>